<sequence length="300" mass="34879">MTHTPYLYFEPDKVARLQNLNLLARQMVEGFITGLHRSRHRGFSVEFADHRAYTPGDDLRHLDWVSWARTDRYVIKQYEQQTNLSAHILLDVSRSMDYQHDGSASKADYGRLLAACLCYLMARQQDLVSLVAFDREVKFRTGLGSTPAHLDHIFRRLEALRPGGQTALATTCHDLARSIAKRGLIVVISDLYDDPAEVMAALQHFVFKKHQIIVFHVLDPAELSFPFRQMTSFVDLETRRQIQVDPRTVKDAYRQAVDAFIARYRRECSDRRIEYVLATTDTPYDRMLLSYLSRRKVLRR</sequence>
<evidence type="ECO:0000313" key="2">
    <source>
        <dbReference type="EMBL" id="KKN97025.1"/>
    </source>
</evidence>
<dbReference type="InterPro" id="IPR002881">
    <property type="entry name" value="DUF58"/>
</dbReference>
<dbReference type="AlphaFoldDB" id="A0A0F9UVF2"/>
<name>A0A0F9UVF2_9ZZZZ</name>
<dbReference type="PANTHER" id="PTHR33608:SF7">
    <property type="entry name" value="DUF58 DOMAIN-CONTAINING PROTEIN"/>
    <property type="match status" value="1"/>
</dbReference>
<dbReference type="EMBL" id="LAZR01000061">
    <property type="protein sequence ID" value="KKN97025.1"/>
    <property type="molecule type" value="Genomic_DNA"/>
</dbReference>
<dbReference type="Pfam" id="PF01882">
    <property type="entry name" value="DUF58"/>
    <property type="match status" value="1"/>
</dbReference>
<accession>A0A0F9UVF2</accession>
<reference evidence="2" key="1">
    <citation type="journal article" date="2015" name="Nature">
        <title>Complex archaea that bridge the gap between prokaryotes and eukaryotes.</title>
        <authorList>
            <person name="Spang A."/>
            <person name="Saw J.H."/>
            <person name="Jorgensen S.L."/>
            <person name="Zaremba-Niedzwiedzka K."/>
            <person name="Martijn J."/>
            <person name="Lind A.E."/>
            <person name="van Eijk R."/>
            <person name="Schleper C."/>
            <person name="Guy L."/>
            <person name="Ettema T.J."/>
        </authorList>
    </citation>
    <scope>NUCLEOTIDE SEQUENCE</scope>
</reference>
<dbReference type="Gene3D" id="3.40.50.410">
    <property type="entry name" value="von Willebrand factor, type A domain"/>
    <property type="match status" value="1"/>
</dbReference>
<feature type="domain" description="DUF58" evidence="1">
    <location>
        <begin position="50"/>
        <end position="257"/>
    </location>
</feature>
<dbReference type="InterPro" id="IPR036465">
    <property type="entry name" value="vWFA_dom_sf"/>
</dbReference>
<dbReference type="SUPFAM" id="SSF53300">
    <property type="entry name" value="vWA-like"/>
    <property type="match status" value="1"/>
</dbReference>
<dbReference type="PANTHER" id="PTHR33608">
    <property type="entry name" value="BLL2464 PROTEIN"/>
    <property type="match status" value="1"/>
</dbReference>
<protein>
    <recommendedName>
        <fullName evidence="1">DUF58 domain-containing protein</fullName>
    </recommendedName>
</protein>
<comment type="caution">
    <text evidence="2">The sequence shown here is derived from an EMBL/GenBank/DDBJ whole genome shotgun (WGS) entry which is preliminary data.</text>
</comment>
<gene>
    <name evidence="2" type="ORF">LCGC14_0162760</name>
</gene>
<proteinExistence type="predicted"/>
<organism evidence="2">
    <name type="scientific">marine sediment metagenome</name>
    <dbReference type="NCBI Taxonomy" id="412755"/>
    <lineage>
        <taxon>unclassified sequences</taxon>
        <taxon>metagenomes</taxon>
        <taxon>ecological metagenomes</taxon>
    </lineage>
</organism>
<evidence type="ECO:0000259" key="1">
    <source>
        <dbReference type="Pfam" id="PF01882"/>
    </source>
</evidence>